<organism evidence="2 3">
    <name type="scientific">Spirodela intermedia</name>
    <name type="common">Intermediate duckweed</name>
    <dbReference type="NCBI Taxonomy" id="51605"/>
    <lineage>
        <taxon>Eukaryota</taxon>
        <taxon>Viridiplantae</taxon>
        <taxon>Streptophyta</taxon>
        <taxon>Embryophyta</taxon>
        <taxon>Tracheophyta</taxon>
        <taxon>Spermatophyta</taxon>
        <taxon>Magnoliopsida</taxon>
        <taxon>Liliopsida</taxon>
        <taxon>Araceae</taxon>
        <taxon>Lemnoideae</taxon>
        <taxon>Spirodela</taxon>
    </lineage>
</organism>
<reference evidence="2" key="1">
    <citation type="submission" date="2020-02" db="EMBL/GenBank/DDBJ databases">
        <authorList>
            <person name="Scholz U."/>
            <person name="Mascher M."/>
            <person name="Fiebig A."/>
        </authorList>
    </citation>
    <scope>NUCLEOTIDE SEQUENCE</scope>
</reference>
<keyword evidence="3" id="KW-1185">Reference proteome</keyword>
<dbReference type="EMBL" id="LR746268">
    <property type="protein sequence ID" value="CAA7396678.1"/>
    <property type="molecule type" value="Genomic_DNA"/>
</dbReference>
<gene>
    <name evidence="2" type="ORF">SI8410_05007341</name>
</gene>
<proteinExistence type="predicted"/>
<evidence type="ECO:0000313" key="3">
    <source>
        <dbReference type="Proteomes" id="UP000663760"/>
    </source>
</evidence>
<protein>
    <submittedName>
        <fullName evidence="2">Uncharacterized protein</fullName>
    </submittedName>
</protein>
<sequence>MWEARELNKCIQSQGPADELLRPPARPVEALQRLQVPSTHQELHDVGVIPGSVDAESLRHGGEVVEQAGVPAVPHQVGRHGDLLPHHILDRQHGFYGVHLQQLLHDLGVRRLVALLVGGDGAAYPSQDGVAAVLRQPGGVAVGDEGGPLLERGVDEAQVLDGALHHAHVNPPGEIQVPGEEVPVAVLLRRPGTGPPCPGAGARPRLVADAYSSGRRSVRERRERTSSSNSSVGREESGRKSCGCQHFSTGFRSGSKDWAAQPSRDLNTSTFSGGMECWTGWRTAGAATAATAIGRILPRHLRIWAEERVSWCEERSEWPRIFFSPENSSCAGATAEHRGGCT</sequence>
<evidence type="ECO:0000313" key="2">
    <source>
        <dbReference type="EMBL" id="CAA7396678.1"/>
    </source>
</evidence>
<dbReference type="AlphaFoldDB" id="A0A7I8KHW8"/>
<dbReference type="Proteomes" id="UP000663760">
    <property type="component" value="Chromosome 5"/>
</dbReference>
<accession>A0A7I8KHW8</accession>
<evidence type="ECO:0000256" key="1">
    <source>
        <dbReference type="SAM" id="MobiDB-lite"/>
    </source>
</evidence>
<feature type="region of interest" description="Disordered" evidence="1">
    <location>
        <begin position="211"/>
        <end position="241"/>
    </location>
</feature>
<name>A0A7I8KHW8_SPIIN</name>